<keyword evidence="5" id="KW-0449">Lipoprotein</keyword>
<feature type="signal peptide" evidence="6">
    <location>
        <begin position="1"/>
        <end position="20"/>
    </location>
</feature>
<dbReference type="Pfam" id="PF05481">
    <property type="entry name" value="Myco_19_kDa"/>
    <property type="match status" value="1"/>
</dbReference>
<dbReference type="PROSITE" id="PS51257">
    <property type="entry name" value="PROKAR_LIPOPROTEIN"/>
    <property type="match status" value="1"/>
</dbReference>
<gene>
    <name evidence="7" type="ORF">XV03_02775</name>
</gene>
<keyword evidence="3" id="KW-0472">Membrane</keyword>
<dbReference type="InterPro" id="IPR008691">
    <property type="entry name" value="LpqH"/>
</dbReference>
<comment type="caution">
    <text evidence="7">The sequence shown here is derived from an EMBL/GenBank/DDBJ whole genome shotgun (WGS) entry which is preliminary data.</text>
</comment>
<evidence type="ECO:0000256" key="4">
    <source>
        <dbReference type="ARBA" id="ARBA00023139"/>
    </source>
</evidence>
<protein>
    <recommendedName>
        <fullName evidence="9">Lipoprotein LpqH</fullName>
    </recommendedName>
</protein>
<evidence type="ECO:0000256" key="3">
    <source>
        <dbReference type="ARBA" id="ARBA00023136"/>
    </source>
</evidence>
<sequence length="153" mass="15345">MKRGYMVAVGGAAVFGSALVGCSSGSHNGPSAPAASAPSAAVKVIVDGKARQIQNTVECVTAANMVFANLGSHQDAIAVTLSAGDNPMLQDLTLGTVDGLPLTYNDSNTGPKPTVTKTGPTYKIVGSATSPDPAGTGTVSKPFDVEFTCPPKH</sequence>
<organism evidence="7 8">
    <name type="scientific">Mycobacterium avium subsp. hominissuis</name>
    <dbReference type="NCBI Taxonomy" id="439334"/>
    <lineage>
        <taxon>Bacteria</taxon>
        <taxon>Bacillati</taxon>
        <taxon>Actinomycetota</taxon>
        <taxon>Actinomycetes</taxon>
        <taxon>Mycobacteriales</taxon>
        <taxon>Mycobacteriaceae</taxon>
        <taxon>Mycobacterium</taxon>
        <taxon>Mycobacterium avium complex (MAC)</taxon>
    </lineage>
</organism>
<keyword evidence="4" id="KW-0564">Palmitate</keyword>
<evidence type="ECO:0000256" key="2">
    <source>
        <dbReference type="ARBA" id="ARBA00022729"/>
    </source>
</evidence>
<dbReference type="Proteomes" id="UP000218842">
    <property type="component" value="Unassembled WGS sequence"/>
</dbReference>
<proteinExistence type="predicted"/>
<reference evidence="7 8" key="1">
    <citation type="journal article" date="2017" name="Genome Biol. Evol.">
        <title>Population Structure and Local Adaptation of MAC Lung Disease Agent Mycobacterium avium subsp. hominissuis.</title>
        <authorList>
            <person name="Yano H."/>
            <person name="Iwamoto T."/>
            <person name="Nishiuchi Y."/>
            <person name="Nakajima C."/>
            <person name="Starkova D.A."/>
            <person name="Mokrousov I."/>
            <person name="Narvskaya O."/>
            <person name="Yoshida S."/>
            <person name="Arikawa K."/>
            <person name="Nakanishi N."/>
            <person name="Osaki K."/>
            <person name="Nakagawa I."/>
            <person name="Ato M."/>
            <person name="Suzuki Y."/>
            <person name="Maruyama F."/>
        </authorList>
    </citation>
    <scope>NUCLEOTIDE SEQUENCE [LARGE SCALE GENOMIC DNA]</scope>
    <source>
        <strain evidence="7 8">OCU466</strain>
    </source>
</reference>
<evidence type="ECO:0000256" key="6">
    <source>
        <dbReference type="SAM" id="SignalP"/>
    </source>
</evidence>
<keyword evidence="2 6" id="KW-0732">Signal</keyword>
<evidence type="ECO:0000313" key="8">
    <source>
        <dbReference type="Proteomes" id="UP000218842"/>
    </source>
</evidence>
<name>A0A2A3LDL0_MYCAV</name>
<accession>A0A2A3LDL0</accession>
<evidence type="ECO:0000256" key="1">
    <source>
        <dbReference type="ARBA" id="ARBA00022475"/>
    </source>
</evidence>
<dbReference type="AlphaFoldDB" id="A0A2A3LDL0"/>
<evidence type="ECO:0000256" key="5">
    <source>
        <dbReference type="ARBA" id="ARBA00023288"/>
    </source>
</evidence>
<dbReference type="GO" id="GO:0016020">
    <property type="term" value="C:membrane"/>
    <property type="evidence" value="ECO:0007669"/>
    <property type="project" value="InterPro"/>
</dbReference>
<keyword evidence="1" id="KW-1003">Cell membrane</keyword>
<dbReference type="EMBL" id="LBGZ01000016">
    <property type="protein sequence ID" value="PBJ39916.1"/>
    <property type="molecule type" value="Genomic_DNA"/>
</dbReference>
<feature type="chain" id="PRO_5039137220" description="Lipoprotein LpqH" evidence="6">
    <location>
        <begin position="21"/>
        <end position="153"/>
    </location>
</feature>
<evidence type="ECO:0008006" key="9">
    <source>
        <dbReference type="Google" id="ProtNLM"/>
    </source>
</evidence>
<evidence type="ECO:0000313" key="7">
    <source>
        <dbReference type="EMBL" id="PBJ39916.1"/>
    </source>
</evidence>